<dbReference type="PANTHER" id="PTHR12758:SF19">
    <property type="entry name" value="APOPTOSIS INHIBITOR 5"/>
    <property type="match status" value="1"/>
</dbReference>
<proteinExistence type="inferred from homology"/>
<feature type="region of interest" description="Disordered" evidence="3">
    <location>
        <begin position="410"/>
        <end position="538"/>
    </location>
</feature>
<organism evidence="4 5">
    <name type="scientific">Lentinula detonsa</name>
    <dbReference type="NCBI Taxonomy" id="2804962"/>
    <lineage>
        <taxon>Eukaryota</taxon>
        <taxon>Fungi</taxon>
        <taxon>Dikarya</taxon>
        <taxon>Basidiomycota</taxon>
        <taxon>Agaricomycotina</taxon>
        <taxon>Agaricomycetes</taxon>
        <taxon>Agaricomycetidae</taxon>
        <taxon>Agaricales</taxon>
        <taxon>Marasmiineae</taxon>
        <taxon>Omphalotaceae</taxon>
        <taxon>Lentinula</taxon>
    </lineage>
</organism>
<evidence type="ECO:0000313" key="4">
    <source>
        <dbReference type="EMBL" id="KAJ3989480.1"/>
    </source>
</evidence>
<feature type="compositionally biased region" description="Polar residues" evidence="3">
    <location>
        <begin position="444"/>
        <end position="454"/>
    </location>
</feature>
<name>A0AA38QA96_9AGAR</name>
<dbReference type="GO" id="GO:0005634">
    <property type="term" value="C:nucleus"/>
    <property type="evidence" value="ECO:0007669"/>
    <property type="project" value="TreeGrafter"/>
</dbReference>
<dbReference type="Pfam" id="PF05918">
    <property type="entry name" value="API5"/>
    <property type="match status" value="1"/>
</dbReference>
<evidence type="ECO:0000256" key="3">
    <source>
        <dbReference type="SAM" id="MobiDB-lite"/>
    </source>
</evidence>
<dbReference type="GO" id="GO:0003723">
    <property type="term" value="F:RNA binding"/>
    <property type="evidence" value="ECO:0007669"/>
    <property type="project" value="TreeGrafter"/>
</dbReference>
<protein>
    <recommendedName>
        <fullName evidence="6">Apoptosis inhibitor 5</fullName>
    </recommendedName>
</protein>
<dbReference type="PANTHER" id="PTHR12758">
    <property type="entry name" value="APOPTOSIS INHIBITOR 5-RELATED"/>
    <property type="match status" value="1"/>
</dbReference>
<reference evidence="4" key="1">
    <citation type="submission" date="2022-08" db="EMBL/GenBank/DDBJ databases">
        <authorList>
            <consortium name="DOE Joint Genome Institute"/>
            <person name="Min B."/>
            <person name="Riley R."/>
            <person name="Sierra-Patev S."/>
            <person name="Naranjo-Ortiz M."/>
            <person name="Looney B."/>
            <person name="Konkel Z."/>
            <person name="Slot J.C."/>
            <person name="Sakamoto Y."/>
            <person name="Steenwyk J.L."/>
            <person name="Rokas A."/>
            <person name="Carro J."/>
            <person name="Camarero S."/>
            <person name="Ferreira P."/>
            <person name="Molpeceres G."/>
            <person name="Ruiz-Duenas F.J."/>
            <person name="Serrano A."/>
            <person name="Henrissat B."/>
            <person name="Drula E."/>
            <person name="Hughes K.W."/>
            <person name="Mata J.L."/>
            <person name="Ishikawa N.K."/>
            <person name="Vargas-Isla R."/>
            <person name="Ushijima S."/>
            <person name="Smith C.A."/>
            <person name="Ahrendt S."/>
            <person name="Andreopoulos W."/>
            <person name="He G."/>
            <person name="Labutti K."/>
            <person name="Lipzen A."/>
            <person name="Ng V."/>
            <person name="Sandor L."/>
            <person name="Barry K."/>
            <person name="Martinez A.T."/>
            <person name="Xiao Y."/>
            <person name="Gibbons J.G."/>
            <person name="Terashima K."/>
            <person name="Hibbett D.S."/>
            <person name="Grigoriev I.V."/>
        </authorList>
    </citation>
    <scope>NUCLEOTIDE SEQUENCE</scope>
    <source>
        <strain evidence="4">TFB7829</strain>
    </source>
</reference>
<dbReference type="InterPro" id="IPR016024">
    <property type="entry name" value="ARM-type_fold"/>
</dbReference>
<dbReference type="Gene3D" id="1.25.10.10">
    <property type="entry name" value="Leucine-rich Repeat Variant"/>
    <property type="match status" value="1"/>
</dbReference>
<evidence type="ECO:0000256" key="2">
    <source>
        <dbReference type="ARBA" id="ARBA00022703"/>
    </source>
</evidence>
<dbReference type="Proteomes" id="UP001163850">
    <property type="component" value="Unassembled WGS sequence"/>
</dbReference>
<feature type="compositionally biased region" description="Low complexity" evidence="3">
    <location>
        <begin position="500"/>
        <end position="519"/>
    </location>
</feature>
<dbReference type="InterPro" id="IPR011989">
    <property type="entry name" value="ARM-like"/>
</dbReference>
<comment type="caution">
    <text evidence="4">The sequence shown here is derived from an EMBL/GenBank/DDBJ whole genome shotgun (WGS) entry which is preliminary data.</text>
</comment>
<keyword evidence="2" id="KW-0053">Apoptosis</keyword>
<evidence type="ECO:0008006" key="6">
    <source>
        <dbReference type="Google" id="ProtNLM"/>
    </source>
</evidence>
<accession>A0AA38QA96</accession>
<sequence>MRSLYLHNMFISALVRRAKSISDKTSTSRRSALRQLVEATHSSNVSLKTFAAKNIPDFFQDFPEAEEDAINAIYDLCEDQVSQVRMAGYNALVQMSRLEKKWVKRNADVLVQLLQSDDPNEVTMVRKALVDHLQLDARVTLGVLCDQVIPPDDLADLEELSMRDSLRTLVLSFIISELKKGQLVRYMPPGSEAEATLLDGLISAIPKLGESTAQLTLKDILMQTQFLDIPCSRGSKLSQSVLQRAKKALSDDHISPNAQHGSRPLNKTRPYFDILSVLFISKSQGKLEDLINFYTPILGKPVFSQISTEDQLTVLHHFAETLHASKANDPSVVRLLNLTPSFFEYLSKTNLSEVKSQETCRMLLQRILLATGNGWTIPLQVLHSAQSLGRVVPSLGHGEDIHGLIRSLATKRRDSSAKPSLKSRTLTSPPFPSTIASPDIAPPSLSSTISTSAVPSGLNLVPTPQGGKLLSRKQAPDSDNSGNSSHPTKKVKKGGGELDSTPSLLSRMASSSSMTRTRPNSYPNQLHQPSRHQLRPQHSESLLEEGELVIKGAAKKEMSLSAGNETYHRAEPGQALTVDSSLIDRLTLNGGMVGINPHAKRNKRRGMA</sequence>
<dbReference type="AlphaFoldDB" id="A0AA38QA96"/>
<feature type="compositionally biased region" description="Polar residues" evidence="3">
    <location>
        <begin position="477"/>
        <end position="486"/>
    </location>
</feature>
<dbReference type="GO" id="GO:0006915">
    <property type="term" value="P:apoptotic process"/>
    <property type="evidence" value="ECO:0007669"/>
    <property type="project" value="UniProtKB-KW"/>
</dbReference>
<dbReference type="EMBL" id="MU801897">
    <property type="protein sequence ID" value="KAJ3989480.1"/>
    <property type="molecule type" value="Genomic_DNA"/>
</dbReference>
<dbReference type="SUPFAM" id="SSF48371">
    <property type="entry name" value="ARM repeat"/>
    <property type="match status" value="1"/>
</dbReference>
<dbReference type="InterPro" id="IPR008383">
    <property type="entry name" value="API5"/>
</dbReference>
<evidence type="ECO:0000256" key="1">
    <source>
        <dbReference type="ARBA" id="ARBA00009515"/>
    </source>
</evidence>
<gene>
    <name evidence="4" type="ORF">F5890DRAFT_1185145</name>
</gene>
<comment type="similarity">
    <text evidence="1">Belongs to the API5 family.</text>
</comment>
<evidence type="ECO:0000313" key="5">
    <source>
        <dbReference type="Proteomes" id="UP001163850"/>
    </source>
</evidence>